<feature type="transmembrane region" description="Helical" evidence="1">
    <location>
        <begin position="7"/>
        <end position="25"/>
    </location>
</feature>
<dbReference type="Proteomes" id="UP001597079">
    <property type="component" value="Unassembled WGS sequence"/>
</dbReference>
<accession>A0ABW4JJ47</accession>
<evidence type="ECO:0000256" key="1">
    <source>
        <dbReference type="SAM" id="Phobius"/>
    </source>
</evidence>
<gene>
    <name evidence="2" type="ORF">ACFSB2_16975</name>
</gene>
<keyword evidence="1" id="KW-1133">Transmembrane helix</keyword>
<protein>
    <submittedName>
        <fullName evidence="2">Uncharacterized protein</fullName>
    </submittedName>
</protein>
<dbReference type="RefSeq" id="WP_377944297.1">
    <property type="nucleotide sequence ID" value="NZ_JBHUCX010000058.1"/>
</dbReference>
<evidence type="ECO:0000313" key="3">
    <source>
        <dbReference type="Proteomes" id="UP001597079"/>
    </source>
</evidence>
<organism evidence="2 3">
    <name type="scientific">Alicyclobacillus fodiniaquatilis</name>
    <dbReference type="NCBI Taxonomy" id="1661150"/>
    <lineage>
        <taxon>Bacteria</taxon>
        <taxon>Bacillati</taxon>
        <taxon>Bacillota</taxon>
        <taxon>Bacilli</taxon>
        <taxon>Bacillales</taxon>
        <taxon>Alicyclobacillaceae</taxon>
        <taxon>Alicyclobacillus</taxon>
    </lineage>
</organism>
<keyword evidence="1" id="KW-0812">Transmembrane</keyword>
<evidence type="ECO:0000313" key="2">
    <source>
        <dbReference type="EMBL" id="MFD1676397.1"/>
    </source>
</evidence>
<comment type="caution">
    <text evidence="2">The sequence shown here is derived from an EMBL/GenBank/DDBJ whole genome shotgun (WGS) entry which is preliminary data.</text>
</comment>
<dbReference type="EMBL" id="JBHUCX010000058">
    <property type="protein sequence ID" value="MFD1676397.1"/>
    <property type="molecule type" value="Genomic_DNA"/>
</dbReference>
<sequence>MGIRFGRNTIALLAVICIIVGYFIWGKLSQDVIETTNNKLQTGLYKAMVYVDLHGKRTYQSQGRYYYLDINEPSNLSMLNERFSNYIKSHDASVKELKSVSFRITNSESLNGFATVTVKMLPGVVKTVELNDGITLFHFKKAT</sequence>
<keyword evidence="1" id="KW-0472">Membrane</keyword>
<reference evidence="3" key="1">
    <citation type="journal article" date="2019" name="Int. J. Syst. Evol. Microbiol.">
        <title>The Global Catalogue of Microorganisms (GCM) 10K type strain sequencing project: providing services to taxonomists for standard genome sequencing and annotation.</title>
        <authorList>
            <consortium name="The Broad Institute Genomics Platform"/>
            <consortium name="The Broad Institute Genome Sequencing Center for Infectious Disease"/>
            <person name="Wu L."/>
            <person name="Ma J."/>
        </authorList>
    </citation>
    <scope>NUCLEOTIDE SEQUENCE [LARGE SCALE GENOMIC DNA]</scope>
    <source>
        <strain evidence="3">CGMCC 1.12286</strain>
    </source>
</reference>
<name>A0ABW4JJ47_9BACL</name>
<keyword evidence="3" id="KW-1185">Reference proteome</keyword>
<proteinExistence type="predicted"/>